<name>A0AA86QHH8_9EUKA</name>
<accession>A0AA86QHH8</accession>
<dbReference type="EMBL" id="CATOUU010000878">
    <property type="protein sequence ID" value="CAI9956616.1"/>
    <property type="molecule type" value="Genomic_DNA"/>
</dbReference>
<dbReference type="Proteomes" id="UP001642409">
    <property type="component" value="Unassembled WGS sequence"/>
</dbReference>
<dbReference type="EMBL" id="CAXDID020000188">
    <property type="protein sequence ID" value="CAL6051423.1"/>
    <property type="molecule type" value="Genomic_DNA"/>
</dbReference>
<proteinExistence type="predicted"/>
<gene>
    <name evidence="2" type="ORF">HINF_LOCUS44261</name>
    <name evidence="3" type="ORF">HINF_LOCUS44362</name>
</gene>
<dbReference type="AlphaFoldDB" id="A0AA86QHH8"/>
<comment type="caution">
    <text evidence="2">The sequence shown here is derived from an EMBL/GenBank/DDBJ whole genome shotgun (WGS) entry which is preliminary data.</text>
</comment>
<keyword evidence="4" id="KW-1185">Reference proteome</keyword>
<protein>
    <submittedName>
        <fullName evidence="3">Hypothetical_protein</fullName>
    </submittedName>
</protein>
<evidence type="ECO:0000313" key="4">
    <source>
        <dbReference type="Proteomes" id="UP001642409"/>
    </source>
</evidence>
<reference evidence="2" key="1">
    <citation type="submission" date="2023-06" db="EMBL/GenBank/DDBJ databases">
        <authorList>
            <person name="Kurt Z."/>
        </authorList>
    </citation>
    <scope>NUCLEOTIDE SEQUENCE</scope>
</reference>
<evidence type="ECO:0000313" key="3">
    <source>
        <dbReference type="EMBL" id="CAL6051423.1"/>
    </source>
</evidence>
<evidence type="ECO:0000256" key="1">
    <source>
        <dbReference type="SAM" id="Coils"/>
    </source>
</evidence>
<keyword evidence="1" id="KW-0175">Coiled coil</keyword>
<organism evidence="2">
    <name type="scientific">Hexamita inflata</name>
    <dbReference type="NCBI Taxonomy" id="28002"/>
    <lineage>
        <taxon>Eukaryota</taxon>
        <taxon>Metamonada</taxon>
        <taxon>Diplomonadida</taxon>
        <taxon>Hexamitidae</taxon>
        <taxon>Hexamitinae</taxon>
        <taxon>Hexamita</taxon>
    </lineage>
</organism>
<feature type="coiled-coil region" evidence="1">
    <location>
        <begin position="395"/>
        <end position="422"/>
    </location>
</feature>
<reference evidence="3 4" key="2">
    <citation type="submission" date="2024-07" db="EMBL/GenBank/DDBJ databases">
        <authorList>
            <person name="Akdeniz Z."/>
        </authorList>
    </citation>
    <scope>NUCLEOTIDE SEQUENCE [LARGE SCALE GENOMIC DNA]</scope>
</reference>
<sequence>MFTYYKDDSKLHFYLTQNNKYACDNNFSKFKAKKYSKISIDGKQKGQASLEFILQSFQLEIEELEVENCIIDLNKAQGQFYDINFKNCYFKGNLSDKFNAVSVTFYTGITLSQLKCGKIRNIIVLREYSRDNQVFNKLSFNGAQLLRNLTDLRFFGSEVDLSNLCGSWDSVKFTDCTYQNIITDKFSARNCEISNRTQNFLTNFKDHSFHNLIMKIGQNRDDFNCQSLNNIEWRQLNLTLINLKVDLTEFKGKFNDLCFNQCTFLGNGYDQLICYNLTVLQCDHLFSPFGTQLFRNIRCTTLNISNCMQLNCIPRQLINLNVNSTALNLRNSSTSLKSLILTGNTEIIFINVTKLFNLDKIEAETIKNQRINGAKNFILKRKTFINKTEQNKTKIINLNCKINKIQKNNQKLEKMVERVVEELCFGSGFE</sequence>
<evidence type="ECO:0000313" key="2">
    <source>
        <dbReference type="EMBL" id="CAI9956616.1"/>
    </source>
</evidence>